<sequence length="353" mass="38768">MNFTTKPIQVYRGDYVESTHDVHIAVVSPEGKLIAYYGDTNRLTFARSSMKPLQAVPVVESGAMEEYQLTDRELSLFCASHSGEPIHRKTVAKVLEKLSLNENHLQCGTHIPRDLDSYHKLIKAGKSLTPLFSNCSGKHSGMLAGCVKQGFELNTYRELTHPYQQQIIDVIADVSNFPREEITTSTDGCGVPVHRIPLYNLALAFSRIAAPNEWIKGSEKRKAALKRIGGAMSTYPIMVAGTKRFDTDLMEAFNGRIVAKGGAEGVHCFADKETGIGVAIKVDDGNARATSVASMEVLKQLQIGTPAIWKQLDEYSEAPILNAREEKVGVIKASFELNYLTQRGIGNGTVIIN</sequence>
<proteinExistence type="predicted"/>
<name>A0A8J2ZPZ9_9BACI</name>
<dbReference type="Proteomes" id="UP000602050">
    <property type="component" value="Unassembled WGS sequence"/>
</dbReference>
<protein>
    <submittedName>
        <fullName evidence="1">Asparaginase</fullName>
    </submittedName>
</protein>
<dbReference type="PANTHER" id="PTHR42110">
    <property type="entry name" value="L-ASPARAGINASE, PUTATIVE (AFU_ORTHOLOGUE AFUA_3G11890)-RELATED"/>
    <property type="match status" value="1"/>
</dbReference>
<dbReference type="PANTHER" id="PTHR42110:SF1">
    <property type="entry name" value="L-ASPARAGINASE, PUTATIVE (AFU_ORTHOLOGUE AFUA_3G11890)-RELATED"/>
    <property type="match status" value="1"/>
</dbReference>
<comment type="caution">
    <text evidence="1">The sequence shown here is derived from an EMBL/GenBank/DDBJ whole genome shotgun (WGS) entry which is preliminary data.</text>
</comment>
<dbReference type="RefSeq" id="WP_188390311.1">
    <property type="nucleotide sequence ID" value="NZ_BMEV01000001.1"/>
</dbReference>
<evidence type="ECO:0000313" key="2">
    <source>
        <dbReference type="Proteomes" id="UP000602050"/>
    </source>
</evidence>
<reference evidence="1" key="2">
    <citation type="submission" date="2020-09" db="EMBL/GenBank/DDBJ databases">
        <authorList>
            <person name="Sun Q."/>
            <person name="Zhou Y."/>
        </authorList>
    </citation>
    <scope>NUCLEOTIDE SEQUENCE</scope>
    <source>
        <strain evidence="1">CGMCC 1.12360</strain>
    </source>
</reference>
<reference evidence="1" key="1">
    <citation type="journal article" date="2014" name="Int. J. Syst. Evol. Microbiol.">
        <title>Complete genome sequence of Corynebacterium casei LMG S-19264T (=DSM 44701T), isolated from a smear-ripened cheese.</title>
        <authorList>
            <consortium name="US DOE Joint Genome Institute (JGI-PGF)"/>
            <person name="Walter F."/>
            <person name="Albersmeier A."/>
            <person name="Kalinowski J."/>
            <person name="Ruckert C."/>
        </authorList>
    </citation>
    <scope>NUCLEOTIDE SEQUENCE</scope>
    <source>
        <strain evidence="1">CGMCC 1.12360</strain>
    </source>
</reference>
<dbReference type="Pfam" id="PF06089">
    <property type="entry name" value="Asparaginase_II"/>
    <property type="match status" value="1"/>
</dbReference>
<dbReference type="AlphaFoldDB" id="A0A8J2ZPZ9"/>
<evidence type="ECO:0000313" key="1">
    <source>
        <dbReference type="EMBL" id="GGH67764.1"/>
    </source>
</evidence>
<keyword evidence="2" id="KW-1185">Reference proteome</keyword>
<dbReference type="EMBL" id="BMEV01000001">
    <property type="protein sequence ID" value="GGH67764.1"/>
    <property type="molecule type" value="Genomic_DNA"/>
</dbReference>
<accession>A0A8J2ZPZ9</accession>
<organism evidence="1 2">
    <name type="scientific">Compostibacillus humi</name>
    <dbReference type="NCBI Taxonomy" id="1245525"/>
    <lineage>
        <taxon>Bacteria</taxon>
        <taxon>Bacillati</taxon>
        <taxon>Bacillota</taxon>
        <taxon>Bacilli</taxon>
        <taxon>Bacillales</taxon>
        <taxon>Bacillaceae</taxon>
        <taxon>Compostibacillus</taxon>
    </lineage>
</organism>
<gene>
    <name evidence="1" type="ORF">GCM10010978_00070</name>
</gene>
<dbReference type="InterPro" id="IPR010349">
    <property type="entry name" value="Asparaginase_II"/>
</dbReference>